<keyword evidence="3 5" id="KW-1133">Transmembrane helix</keyword>
<dbReference type="EMBL" id="CAJNOQ010000140">
    <property type="protein sequence ID" value="CAF0763089.1"/>
    <property type="molecule type" value="Genomic_DNA"/>
</dbReference>
<organism evidence="7 9">
    <name type="scientific">Didymodactylos carnosus</name>
    <dbReference type="NCBI Taxonomy" id="1234261"/>
    <lineage>
        <taxon>Eukaryota</taxon>
        <taxon>Metazoa</taxon>
        <taxon>Spiralia</taxon>
        <taxon>Gnathifera</taxon>
        <taxon>Rotifera</taxon>
        <taxon>Eurotatoria</taxon>
        <taxon>Bdelloidea</taxon>
        <taxon>Philodinida</taxon>
        <taxon>Philodinidae</taxon>
        <taxon>Didymodactylos</taxon>
    </lineage>
</organism>
<keyword evidence="4 5" id="KW-0472">Membrane</keyword>
<dbReference type="InterPro" id="IPR006214">
    <property type="entry name" value="Bax_inhibitor_1-related"/>
</dbReference>
<dbReference type="PANTHER" id="PTHR23291">
    <property type="entry name" value="BAX INHIBITOR-RELATED"/>
    <property type="match status" value="1"/>
</dbReference>
<evidence type="ECO:0000313" key="7">
    <source>
        <dbReference type="EMBL" id="CAF0763089.1"/>
    </source>
</evidence>
<evidence type="ECO:0000256" key="6">
    <source>
        <dbReference type="SAM" id="MobiDB-lite"/>
    </source>
</evidence>
<dbReference type="OrthoDB" id="7933078at2759"/>
<dbReference type="Pfam" id="PF01027">
    <property type="entry name" value="Bax1-I"/>
    <property type="match status" value="1"/>
</dbReference>
<evidence type="ECO:0000256" key="4">
    <source>
        <dbReference type="ARBA" id="ARBA00023136"/>
    </source>
</evidence>
<keyword evidence="9" id="KW-1185">Reference proteome</keyword>
<dbReference type="GO" id="GO:0005783">
    <property type="term" value="C:endoplasmic reticulum"/>
    <property type="evidence" value="ECO:0007669"/>
    <property type="project" value="TreeGrafter"/>
</dbReference>
<reference evidence="7" key="1">
    <citation type="submission" date="2021-02" db="EMBL/GenBank/DDBJ databases">
        <authorList>
            <person name="Nowell W R."/>
        </authorList>
    </citation>
    <scope>NUCLEOTIDE SEQUENCE</scope>
</reference>
<dbReference type="Proteomes" id="UP000663829">
    <property type="component" value="Unassembled WGS sequence"/>
</dbReference>
<protein>
    <submittedName>
        <fullName evidence="7">Uncharacterized protein</fullName>
    </submittedName>
</protein>
<evidence type="ECO:0000313" key="9">
    <source>
        <dbReference type="Proteomes" id="UP000663829"/>
    </source>
</evidence>
<name>A0A813Q7K3_9BILA</name>
<dbReference type="CDD" id="cd10428">
    <property type="entry name" value="LFG_like"/>
    <property type="match status" value="1"/>
</dbReference>
<keyword evidence="2 5" id="KW-0812">Transmembrane</keyword>
<proteinExistence type="inferred from homology"/>
<feature type="compositionally biased region" description="Low complexity" evidence="6">
    <location>
        <begin position="1"/>
        <end position="15"/>
    </location>
</feature>
<gene>
    <name evidence="7" type="ORF">GPM918_LOCUS1500</name>
    <name evidence="8" type="ORF">SRO942_LOCUS1500</name>
</gene>
<dbReference type="GO" id="GO:0005794">
    <property type="term" value="C:Golgi apparatus"/>
    <property type="evidence" value="ECO:0007669"/>
    <property type="project" value="TreeGrafter"/>
</dbReference>
<sequence length="265" mass="29096">MDSQNQNFFNPKQQQQGGGYDGYSQQPAGYTGYPQQHVGYGSQQPYPPPSDKNPPPYADQGPYGGVRGPQVPFVPPVSRPFAESTPPKNVEQGNADWGNFSGLNSKEIRRVFIRKVYIILMVQLLVTFGFIALCHFTGVFLVTYLTLACCRSVGRRYPLNLLLLSLLTIAMSYMMGMISAFYTTNSVLIAVGITAFVCLAVTLFSFQTKYDFTSCTGVIFVVSIALLGFGIVCIFTRSQILYTVYAGLGAVAFSIFLAVDTQLIL</sequence>
<dbReference type="GO" id="GO:2001234">
    <property type="term" value="P:negative regulation of apoptotic signaling pathway"/>
    <property type="evidence" value="ECO:0007669"/>
    <property type="project" value="TreeGrafter"/>
</dbReference>
<evidence type="ECO:0000256" key="2">
    <source>
        <dbReference type="ARBA" id="ARBA00022692"/>
    </source>
</evidence>
<feature type="transmembrane region" description="Helical" evidence="5">
    <location>
        <begin position="242"/>
        <end position="259"/>
    </location>
</feature>
<feature type="transmembrane region" description="Helical" evidence="5">
    <location>
        <begin position="218"/>
        <end position="235"/>
    </location>
</feature>
<evidence type="ECO:0000313" key="8">
    <source>
        <dbReference type="EMBL" id="CAF3544186.1"/>
    </source>
</evidence>
<feature type="non-terminal residue" evidence="7">
    <location>
        <position position="1"/>
    </location>
</feature>
<feature type="transmembrane region" description="Helical" evidence="5">
    <location>
        <begin position="187"/>
        <end position="206"/>
    </location>
</feature>
<evidence type="ECO:0000256" key="3">
    <source>
        <dbReference type="ARBA" id="ARBA00022989"/>
    </source>
</evidence>
<dbReference type="AlphaFoldDB" id="A0A813Q7K3"/>
<dbReference type="Proteomes" id="UP000681722">
    <property type="component" value="Unassembled WGS sequence"/>
</dbReference>
<comment type="similarity">
    <text evidence="5">Belongs to the BI1 family.</text>
</comment>
<dbReference type="GO" id="GO:0016020">
    <property type="term" value="C:membrane"/>
    <property type="evidence" value="ECO:0007669"/>
    <property type="project" value="UniProtKB-SubCell"/>
</dbReference>
<evidence type="ECO:0000256" key="5">
    <source>
        <dbReference type="RuleBase" id="RU004379"/>
    </source>
</evidence>
<dbReference type="PANTHER" id="PTHR23291:SF127">
    <property type="entry name" value="PROTEIN LIFEGUARD 1-LIKE"/>
    <property type="match status" value="1"/>
</dbReference>
<evidence type="ECO:0000256" key="1">
    <source>
        <dbReference type="ARBA" id="ARBA00004141"/>
    </source>
</evidence>
<feature type="compositionally biased region" description="Pro residues" evidence="6">
    <location>
        <begin position="45"/>
        <end position="57"/>
    </location>
</feature>
<feature type="region of interest" description="Disordered" evidence="6">
    <location>
        <begin position="1"/>
        <end position="65"/>
    </location>
</feature>
<comment type="subcellular location">
    <subcellularLocation>
        <location evidence="1">Membrane</location>
        <topology evidence="1">Multi-pass membrane protein</topology>
    </subcellularLocation>
</comment>
<accession>A0A813Q7K3</accession>
<feature type="transmembrane region" description="Helical" evidence="5">
    <location>
        <begin position="157"/>
        <end position="175"/>
    </location>
</feature>
<feature type="transmembrane region" description="Helical" evidence="5">
    <location>
        <begin position="116"/>
        <end position="145"/>
    </location>
</feature>
<comment type="caution">
    <text evidence="7">The sequence shown here is derived from an EMBL/GenBank/DDBJ whole genome shotgun (WGS) entry which is preliminary data.</text>
</comment>
<dbReference type="EMBL" id="CAJOBC010000140">
    <property type="protein sequence ID" value="CAF3544186.1"/>
    <property type="molecule type" value="Genomic_DNA"/>
</dbReference>